<evidence type="ECO:0000313" key="1">
    <source>
        <dbReference type="EMBL" id="GLJ76849.1"/>
    </source>
</evidence>
<dbReference type="AlphaFoldDB" id="A0A9W6HAD2"/>
<reference evidence="1" key="2">
    <citation type="submission" date="2023-01" db="EMBL/GenBank/DDBJ databases">
        <authorList>
            <person name="Sun Q."/>
            <person name="Evtushenko L."/>
        </authorList>
    </citation>
    <scope>NUCLEOTIDE SEQUENCE</scope>
    <source>
        <strain evidence="1">VKM Ac-1401</strain>
    </source>
</reference>
<organism evidence="1 2">
    <name type="scientific">Leifsonia poae</name>
    <dbReference type="NCBI Taxonomy" id="110933"/>
    <lineage>
        <taxon>Bacteria</taxon>
        <taxon>Bacillati</taxon>
        <taxon>Actinomycetota</taxon>
        <taxon>Actinomycetes</taxon>
        <taxon>Micrococcales</taxon>
        <taxon>Microbacteriaceae</taxon>
        <taxon>Leifsonia</taxon>
    </lineage>
</organism>
<accession>A0A9W6HAD2</accession>
<dbReference type="Proteomes" id="UP001142372">
    <property type="component" value="Unassembled WGS sequence"/>
</dbReference>
<comment type="caution">
    <text evidence="1">The sequence shown here is derived from an EMBL/GenBank/DDBJ whole genome shotgun (WGS) entry which is preliminary data.</text>
</comment>
<dbReference type="RefSeq" id="WP_271177509.1">
    <property type="nucleotide sequence ID" value="NZ_BSEN01000012.1"/>
</dbReference>
<evidence type="ECO:0000313" key="2">
    <source>
        <dbReference type="Proteomes" id="UP001142372"/>
    </source>
</evidence>
<dbReference type="EMBL" id="BSEN01000012">
    <property type="protein sequence ID" value="GLJ76849.1"/>
    <property type="molecule type" value="Genomic_DNA"/>
</dbReference>
<protein>
    <submittedName>
        <fullName evidence="1">Uncharacterized protein</fullName>
    </submittedName>
</protein>
<name>A0A9W6HAD2_9MICO</name>
<sequence>MADLVAYTAYAHVNKHSLNEFAWDWYTRYLAANDPAGSPQQIV</sequence>
<proteinExistence type="predicted"/>
<gene>
    <name evidence="1" type="ORF">GCM10017584_24230</name>
</gene>
<keyword evidence="2" id="KW-1185">Reference proteome</keyword>
<reference evidence="1" key="1">
    <citation type="journal article" date="2014" name="Int. J. Syst. Evol. Microbiol.">
        <title>Complete genome sequence of Corynebacterium casei LMG S-19264T (=DSM 44701T), isolated from a smear-ripened cheese.</title>
        <authorList>
            <consortium name="US DOE Joint Genome Institute (JGI-PGF)"/>
            <person name="Walter F."/>
            <person name="Albersmeier A."/>
            <person name="Kalinowski J."/>
            <person name="Ruckert C."/>
        </authorList>
    </citation>
    <scope>NUCLEOTIDE SEQUENCE</scope>
    <source>
        <strain evidence="1">VKM Ac-1401</strain>
    </source>
</reference>